<keyword evidence="2" id="KW-0963">Cytoplasm</keyword>
<dbReference type="PROSITE" id="PS50106">
    <property type="entry name" value="PDZ"/>
    <property type="match status" value="1"/>
</dbReference>
<feature type="region of interest" description="Disordered" evidence="6">
    <location>
        <begin position="233"/>
        <end position="256"/>
    </location>
</feature>
<dbReference type="FunFam" id="2.30.42.10:FF:000055">
    <property type="entry name" value="PDZ and LIM domain protein 3"/>
    <property type="match status" value="1"/>
</dbReference>
<proteinExistence type="predicted"/>
<dbReference type="InterPro" id="IPR050604">
    <property type="entry name" value="PDZ-LIM_domain"/>
</dbReference>
<dbReference type="Gene3D" id="2.30.42.10">
    <property type="match status" value="1"/>
</dbReference>
<evidence type="ECO:0000256" key="3">
    <source>
        <dbReference type="ARBA" id="ARBA00022723"/>
    </source>
</evidence>
<dbReference type="Proteomes" id="UP001186944">
    <property type="component" value="Unassembled WGS sequence"/>
</dbReference>
<dbReference type="CDD" id="cd23068">
    <property type="entry name" value="PDZ_ZASP52-like"/>
    <property type="match status" value="1"/>
</dbReference>
<organism evidence="8 9">
    <name type="scientific">Pinctada imbricata</name>
    <name type="common">Atlantic pearl-oyster</name>
    <name type="synonym">Pinctada martensii</name>
    <dbReference type="NCBI Taxonomy" id="66713"/>
    <lineage>
        <taxon>Eukaryota</taxon>
        <taxon>Metazoa</taxon>
        <taxon>Spiralia</taxon>
        <taxon>Lophotrochozoa</taxon>
        <taxon>Mollusca</taxon>
        <taxon>Bivalvia</taxon>
        <taxon>Autobranchia</taxon>
        <taxon>Pteriomorphia</taxon>
        <taxon>Pterioida</taxon>
        <taxon>Pterioidea</taxon>
        <taxon>Pteriidae</taxon>
        <taxon>Pinctada</taxon>
    </lineage>
</organism>
<feature type="compositionally biased region" description="Polar residues" evidence="6">
    <location>
        <begin position="242"/>
        <end position="256"/>
    </location>
</feature>
<dbReference type="GO" id="GO:0046872">
    <property type="term" value="F:metal ion binding"/>
    <property type="evidence" value="ECO:0007669"/>
    <property type="project" value="UniProtKB-KW"/>
</dbReference>
<dbReference type="InterPro" id="IPR001478">
    <property type="entry name" value="PDZ"/>
</dbReference>
<dbReference type="Pfam" id="PF00412">
    <property type="entry name" value="LIM"/>
    <property type="match status" value="1"/>
</dbReference>
<dbReference type="GO" id="GO:0005912">
    <property type="term" value="C:adherens junction"/>
    <property type="evidence" value="ECO:0007669"/>
    <property type="project" value="TreeGrafter"/>
</dbReference>
<dbReference type="AlphaFoldDB" id="A0AA88XSM0"/>
<dbReference type="SMART" id="SM00228">
    <property type="entry name" value="PDZ"/>
    <property type="match status" value="1"/>
</dbReference>
<comment type="subcellular location">
    <subcellularLocation>
        <location evidence="1">Cytoplasm</location>
    </subcellularLocation>
</comment>
<dbReference type="GO" id="GO:0031941">
    <property type="term" value="C:filamentous actin"/>
    <property type="evidence" value="ECO:0007669"/>
    <property type="project" value="TreeGrafter"/>
</dbReference>
<dbReference type="SMART" id="SM00132">
    <property type="entry name" value="LIM"/>
    <property type="match status" value="1"/>
</dbReference>
<dbReference type="GO" id="GO:0051371">
    <property type="term" value="F:muscle alpha-actinin binding"/>
    <property type="evidence" value="ECO:0007669"/>
    <property type="project" value="TreeGrafter"/>
</dbReference>
<dbReference type="InterPro" id="IPR036034">
    <property type="entry name" value="PDZ_sf"/>
</dbReference>
<keyword evidence="3" id="KW-0479">Metal-binding</keyword>
<accession>A0AA88XSM0</accession>
<dbReference type="Gene3D" id="2.10.110.10">
    <property type="entry name" value="Cysteine Rich Protein"/>
    <property type="match status" value="1"/>
</dbReference>
<comment type="caution">
    <text evidence="8">The sequence shown here is derived from an EMBL/GenBank/DDBJ whole genome shotgun (WGS) entry which is preliminary data.</text>
</comment>
<dbReference type="GO" id="GO:0061061">
    <property type="term" value="P:muscle structure development"/>
    <property type="evidence" value="ECO:0007669"/>
    <property type="project" value="TreeGrafter"/>
</dbReference>
<dbReference type="InterPro" id="IPR031847">
    <property type="entry name" value="PDLI1-4/Zasp-like_mid"/>
</dbReference>
<dbReference type="GO" id="GO:0007507">
    <property type="term" value="P:heart development"/>
    <property type="evidence" value="ECO:0007669"/>
    <property type="project" value="TreeGrafter"/>
</dbReference>
<reference evidence="8" key="1">
    <citation type="submission" date="2019-08" db="EMBL/GenBank/DDBJ databases">
        <title>The improved chromosome-level genome for the pearl oyster Pinctada fucata martensii using PacBio sequencing and Hi-C.</title>
        <authorList>
            <person name="Zheng Z."/>
        </authorList>
    </citation>
    <scope>NUCLEOTIDE SEQUENCE</scope>
    <source>
        <strain evidence="8">ZZ-2019</strain>
        <tissue evidence="8">Adductor muscle</tissue>
    </source>
</reference>
<evidence type="ECO:0000256" key="4">
    <source>
        <dbReference type="ARBA" id="ARBA00022833"/>
    </source>
</evidence>
<evidence type="ECO:0000313" key="9">
    <source>
        <dbReference type="Proteomes" id="UP001186944"/>
    </source>
</evidence>
<feature type="domain" description="PDZ" evidence="7">
    <location>
        <begin position="13"/>
        <end position="96"/>
    </location>
</feature>
<dbReference type="SMART" id="SM00735">
    <property type="entry name" value="ZM"/>
    <property type="match status" value="1"/>
</dbReference>
<dbReference type="SUPFAM" id="SSF50156">
    <property type="entry name" value="PDZ domain-like"/>
    <property type="match status" value="1"/>
</dbReference>
<keyword evidence="9" id="KW-1185">Reference proteome</keyword>
<evidence type="ECO:0000256" key="5">
    <source>
        <dbReference type="ARBA" id="ARBA00023038"/>
    </source>
</evidence>
<dbReference type="EMBL" id="VSWD01000010">
    <property type="protein sequence ID" value="KAK3091607.1"/>
    <property type="molecule type" value="Genomic_DNA"/>
</dbReference>
<evidence type="ECO:0000256" key="2">
    <source>
        <dbReference type="ARBA" id="ARBA00022490"/>
    </source>
</evidence>
<dbReference type="Pfam" id="PF00595">
    <property type="entry name" value="PDZ"/>
    <property type="match status" value="1"/>
</dbReference>
<keyword evidence="5" id="KW-0440">LIM domain</keyword>
<dbReference type="GO" id="GO:0030018">
    <property type="term" value="C:Z disc"/>
    <property type="evidence" value="ECO:0007669"/>
    <property type="project" value="TreeGrafter"/>
</dbReference>
<sequence>MSNLEFHPAETITVQLFRPDSGVTWGFRLQGGVDFSTPLSVQSVTAHSVAERSGLQAGDGILYINGRNTDALSHEDAKMEIIRSGNQITLTVQRGAVEIWKPKVTPMSELRPQQLNTIKTATGEDVQRVQKTSLTRENQPEPLNIGSGYNRSGKPFLKQTSVESPKQAVPRVVHAQFNSPIGLYSADNIANTYAAQTSGIQQQMQGLDLDRTPVGTKMTGTYQVVDDKGDGTQEVEDAHADSPSQSPTDLQNGSQSFENNLHEKYPQGFRSVRGCICEGKGVPYMPQCFTCDACGINLKQKGYFVVDGQLLCEIHAKQRAQPPGPNMKAVSAYR</sequence>
<name>A0AA88XSM0_PINIB</name>
<dbReference type="PANTHER" id="PTHR24214">
    <property type="entry name" value="PDZ AND LIM DOMAIN PROTEIN ZASP"/>
    <property type="match status" value="1"/>
</dbReference>
<evidence type="ECO:0000256" key="6">
    <source>
        <dbReference type="SAM" id="MobiDB-lite"/>
    </source>
</evidence>
<dbReference type="InterPro" id="IPR001781">
    <property type="entry name" value="Znf_LIM"/>
</dbReference>
<dbReference type="GO" id="GO:0003779">
    <property type="term" value="F:actin binding"/>
    <property type="evidence" value="ECO:0007669"/>
    <property type="project" value="TreeGrafter"/>
</dbReference>
<dbReference type="SUPFAM" id="SSF57716">
    <property type="entry name" value="Glucocorticoid receptor-like (DNA-binding domain)"/>
    <property type="match status" value="1"/>
</dbReference>
<keyword evidence="4" id="KW-0862">Zinc</keyword>
<evidence type="ECO:0000313" key="8">
    <source>
        <dbReference type="EMBL" id="KAK3091607.1"/>
    </source>
</evidence>
<dbReference type="GO" id="GO:0030036">
    <property type="term" value="P:actin cytoskeleton organization"/>
    <property type="evidence" value="ECO:0007669"/>
    <property type="project" value="TreeGrafter"/>
</dbReference>
<gene>
    <name evidence="8" type="ORF">FSP39_021136</name>
</gene>
<dbReference type="InterPro" id="IPR006643">
    <property type="entry name" value="Zasp-like_motif"/>
</dbReference>
<dbReference type="GO" id="GO:0001725">
    <property type="term" value="C:stress fiber"/>
    <property type="evidence" value="ECO:0007669"/>
    <property type="project" value="TreeGrafter"/>
</dbReference>
<protein>
    <recommendedName>
        <fullName evidence="7">PDZ domain-containing protein</fullName>
    </recommendedName>
</protein>
<dbReference type="Pfam" id="PF15936">
    <property type="entry name" value="DUF4749"/>
    <property type="match status" value="1"/>
</dbReference>
<evidence type="ECO:0000259" key="7">
    <source>
        <dbReference type="PROSITE" id="PS50106"/>
    </source>
</evidence>
<evidence type="ECO:0000256" key="1">
    <source>
        <dbReference type="ARBA" id="ARBA00004496"/>
    </source>
</evidence>
<dbReference type="PANTHER" id="PTHR24214:SF38">
    <property type="entry name" value="PDZ AND LIM DOMAIN PROTEIN ZASP-RELATED"/>
    <property type="match status" value="1"/>
</dbReference>